<dbReference type="GO" id="GO:0046872">
    <property type="term" value="F:metal ion binding"/>
    <property type="evidence" value="ECO:0007669"/>
    <property type="project" value="UniProtKB-KW"/>
</dbReference>
<keyword evidence="3" id="KW-1015">Disulfide bond</keyword>
<evidence type="ECO:0000256" key="3">
    <source>
        <dbReference type="PIRSR" id="PIRSR600841-3"/>
    </source>
</evidence>
<feature type="binding site" evidence="2">
    <location>
        <position position="206"/>
    </location>
    <ligand>
        <name>Zn(2+)</name>
        <dbReference type="ChEBI" id="CHEBI:29105"/>
    </ligand>
</feature>
<dbReference type="GO" id="GO:0006508">
    <property type="term" value="P:proteolysis"/>
    <property type="evidence" value="ECO:0007669"/>
    <property type="project" value="InterPro"/>
</dbReference>
<accession>A0A0F3IMG5</accession>
<evidence type="ECO:0000313" key="5">
    <source>
        <dbReference type="EMBL" id="KJV07718.1"/>
    </source>
</evidence>
<keyword evidence="6" id="KW-1185">Reference proteome</keyword>
<dbReference type="Pfam" id="PF01551">
    <property type="entry name" value="Peptidase_M23"/>
    <property type="match status" value="1"/>
</dbReference>
<evidence type="ECO:0000256" key="2">
    <source>
        <dbReference type="PIRSR" id="PIRSR600841-2"/>
    </source>
</evidence>
<keyword evidence="2" id="KW-0862">Zinc</keyword>
<dbReference type="InterPro" id="IPR000841">
    <property type="entry name" value="Pept_M23A_Blytic"/>
</dbReference>
<dbReference type="InterPro" id="IPR016047">
    <property type="entry name" value="M23ase_b-sheet_dom"/>
</dbReference>
<dbReference type="SUPFAM" id="SSF51261">
    <property type="entry name" value="Duplicated hybrid motif"/>
    <property type="match status" value="1"/>
</dbReference>
<dbReference type="PRINTS" id="PR00933">
    <property type="entry name" value="BLYTICPTASE"/>
</dbReference>
<feature type="disulfide bond" evidence="3">
    <location>
        <begin position="238"/>
        <end position="284"/>
    </location>
</feature>
<keyword evidence="2" id="KW-0479">Metal-binding</keyword>
<evidence type="ECO:0000313" key="6">
    <source>
        <dbReference type="Proteomes" id="UP000033684"/>
    </source>
</evidence>
<comment type="caution">
    <text evidence="5">The sequence shown here is derived from an EMBL/GenBank/DDBJ whole genome shotgun (WGS) entry which is preliminary data.</text>
</comment>
<feature type="domain" description="M23ase beta-sheet core" evidence="4">
    <location>
        <begin position="222"/>
        <end position="302"/>
    </location>
</feature>
<dbReference type="InterPro" id="IPR011055">
    <property type="entry name" value="Dup_hybrid_motif"/>
</dbReference>
<organism evidence="5 6">
    <name type="scientific">Methylocucumis oryzae</name>
    <dbReference type="NCBI Taxonomy" id="1632867"/>
    <lineage>
        <taxon>Bacteria</taxon>
        <taxon>Pseudomonadati</taxon>
        <taxon>Pseudomonadota</taxon>
        <taxon>Gammaproteobacteria</taxon>
        <taxon>Methylococcales</taxon>
        <taxon>Methylococcaceae</taxon>
        <taxon>Methylocucumis</taxon>
    </lineage>
</organism>
<feature type="active site" description="Proton donor/acceptor" evidence="1">
    <location>
        <position position="254"/>
    </location>
</feature>
<proteinExistence type="predicted"/>
<feature type="binding site" evidence="2">
    <location>
        <position position="192"/>
    </location>
    <ligand>
        <name>Zn(2+)</name>
        <dbReference type="ChEBI" id="CHEBI:29105"/>
    </ligand>
</feature>
<feature type="active site" description="Proton donor/acceptor" evidence="1">
    <location>
        <position position="293"/>
    </location>
</feature>
<dbReference type="GO" id="GO:0004222">
    <property type="term" value="F:metalloendopeptidase activity"/>
    <property type="evidence" value="ECO:0007669"/>
    <property type="project" value="InterPro"/>
</dbReference>
<sequence>MPPIQVTEQSIRTLTSTEPWLSDAEFVYGKTAAAFDLAGYLHQHAPKLLPYQESLVHWCGYFSINPKLVLLLLDLQSESVSEPTQPFGNLSKKTGFEAQLKDVLSILYSAYYQFRFLDNAQTQTLNAATYALLVLFNTDDTVELRQRFRQHYARLFTEDASKLRTPKAKLPSARFLQLPWRRTEAWYFNGVHTTTGSDPGIMSSIDFTKSWGLVWGDNTQHDFVTAAHPGIVTVFSSCFVRVTSTNGWATNYYHLGGLRVSDGANVKRNQILGIYANSKDQALCQGGSSTGPHVHFSLLKYGEFYPLSGVSLSGYRIHSGQFSYDSNPTNMWLEKNQQRYFAYQQPLKR</sequence>
<reference evidence="5 6" key="2">
    <citation type="journal article" date="2016" name="Microb. Ecol.">
        <title>Genome Characteristics of a Novel Type I Methanotroph (Sn10-6) Isolated from a Flooded Indian Rice Field.</title>
        <authorList>
            <person name="Rahalkar M.C."/>
            <person name="Pandit P.S."/>
            <person name="Dhakephalkar P.K."/>
            <person name="Pore S."/>
            <person name="Arora P."/>
            <person name="Kapse N."/>
        </authorList>
    </citation>
    <scope>NUCLEOTIDE SEQUENCE [LARGE SCALE GENOMIC DNA]</scope>
    <source>
        <strain evidence="5 6">Sn10-6</strain>
    </source>
</reference>
<dbReference type="Gene3D" id="2.70.70.10">
    <property type="entry name" value="Glucose Permease (Domain IIA)"/>
    <property type="match status" value="1"/>
</dbReference>
<protein>
    <recommendedName>
        <fullName evidence="4">M23ase beta-sheet core domain-containing protein</fullName>
    </recommendedName>
</protein>
<dbReference type="AlphaFoldDB" id="A0A0F3IMG5"/>
<feature type="binding site" evidence="2">
    <location>
        <position position="295"/>
    </location>
    <ligand>
        <name>Zn(2+)</name>
        <dbReference type="ChEBI" id="CHEBI:29105"/>
    </ligand>
</feature>
<gene>
    <name evidence="5" type="ORF">VZ94_02960</name>
</gene>
<comment type="cofactor">
    <cofactor evidence="2">
        <name>Zn(2+)</name>
        <dbReference type="ChEBI" id="CHEBI:29105"/>
    </cofactor>
    <text evidence="2">Binds 1 zinc ion per subunit.</text>
</comment>
<dbReference type="Proteomes" id="UP000033684">
    <property type="component" value="Unassembled WGS sequence"/>
</dbReference>
<dbReference type="EMBL" id="LAJX01000021">
    <property type="protein sequence ID" value="KJV07718.1"/>
    <property type="molecule type" value="Genomic_DNA"/>
</dbReference>
<reference evidence="6" key="1">
    <citation type="submission" date="2015-03" db="EMBL/GenBank/DDBJ databases">
        <title>Draft genome sequence of a novel methanotroph (Sn10-6) isolated from flooded ricefield rhizosphere in India.</title>
        <authorList>
            <person name="Pandit P.S."/>
            <person name="Pore S.D."/>
            <person name="Arora P."/>
            <person name="Kapse N.G."/>
            <person name="Dhakephalkar P.K."/>
            <person name="Rahalkar M.C."/>
        </authorList>
    </citation>
    <scope>NUCLEOTIDE SEQUENCE [LARGE SCALE GENOMIC DNA]</scope>
    <source>
        <strain evidence="6">Sn10-6</strain>
    </source>
</reference>
<dbReference type="CDD" id="cd12797">
    <property type="entry name" value="M23_peptidase"/>
    <property type="match status" value="1"/>
</dbReference>
<name>A0A0F3IMG5_9GAMM</name>
<evidence type="ECO:0000259" key="4">
    <source>
        <dbReference type="Pfam" id="PF01551"/>
    </source>
</evidence>
<evidence type="ECO:0000256" key="1">
    <source>
        <dbReference type="PIRSR" id="PIRSR600841-1"/>
    </source>
</evidence>